<dbReference type="Gene3D" id="1.10.555.10">
    <property type="entry name" value="Rho GTPase activation protein"/>
    <property type="match status" value="1"/>
</dbReference>
<sequence length="455" mass="49959">MSVEISIHCVNAVVYESIPDGERNWQPLGGAQWAEMHIFKDEGNGMATFRIVAWIPETTEVILNSNIVASTLWVASAEDFAEMNNPGEPVFGFYFPAPEDTVQITTIVDKTVQKLKGTFSAPAVLPPPPPPGPPVDAPTGAEAVEEVAPEAEAEGAAEEELVEVGGRVLSISRTAPPPHPDPPAASGTGTGGKSARRRSLAEFKEVEDATLKATEIALKDGRPSNISEVEHKLHVSFNAKRAAYEGLPDEWSHMNQQFGLAISNVPRVSVEGYEERIPAVLVMMRRYLEENSGRDQVGIFRLAPDKDDCNFVKSQINKGKFTECSDVNIIANLLKVWFRELPEGLYNDIPEATIHRIADSPLDVPAIVETYSSLHEPHRSLILWLLDMMAGIVMNESVNKMSAKNMAIVMSPNLFQTNAENPMAALTMAQKIADFTTKLLASRLQEKFQYDARVQ</sequence>
<dbReference type="SMART" id="SM00324">
    <property type="entry name" value="RhoGAP"/>
    <property type="match status" value="1"/>
</dbReference>
<dbReference type="GO" id="GO:0005096">
    <property type="term" value="F:GTPase activator activity"/>
    <property type="evidence" value="ECO:0007669"/>
    <property type="project" value="UniProtKB-KW"/>
</dbReference>
<dbReference type="Gene3D" id="2.30.29.30">
    <property type="entry name" value="Pleckstrin-homology domain (PH domain)/Phosphotyrosine-binding domain (PTB)"/>
    <property type="match status" value="1"/>
</dbReference>
<evidence type="ECO:0000259" key="3">
    <source>
        <dbReference type="PROSITE" id="PS50229"/>
    </source>
</evidence>
<dbReference type="InterPro" id="IPR044785">
    <property type="entry name" value="RopGAP1-5"/>
</dbReference>
<dbReference type="InterPro" id="IPR008936">
    <property type="entry name" value="Rho_GTPase_activation_prot"/>
</dbReference>
<dbReference type="CDD" id="cd00159">
    <property type="entry name" value="RhoGAP"/>
    <property type="match status" value="1"/>
</dbReference>
<dbReference type="Pfam" id="PF00620">
    <property type="entry name" value="RhoGAP"/>
    <property type="match status" value="1"/>
</dbReference>
<accession>A0A7S2W562</accession>
<evidence type="ECO:0000256" key="1">
    <source>
        <dbReference type="ARBA" id="ARBA00022468"/>
    </source>
</evidence>
<dbReference type="GO" id="GO:0007165">
    <property type="term" value="P:signal transduction"/>
    <property type="evidence" value="ECO:0007669"/>
    <property type="project" value="InterPro"/>
</dbReference>
<keyword evidence="1" id="KW-0343">GTPase activation</keyword>
<proteinExistence type="predicted"/>
<feature type="domain" description="WH1" evidence="3">
    <location>
        <begin position="1"/>
        <end position="115"/>
    </location>
</feature>
<dbReference type="InterPro" id="IPR011993">
    <property type="entry name" value="PH-like_dom_sf"/>
</dbReference>
<name>A0A7S2W562_9STRA</name>
<feature type="region of interest" description="Disordered" evidence="2">
    <location>
        <begin position="171"/>
        <end position="198"/>
    </location>
</feature>
<dbReference type="PANTHER" id="PTHR23177">
    <property type="entry name" value="MKIAA1688 PROTEIN"/>
    <property type="match status" value="1"/>
</dbReference>
<dbReference type="InterPro" id="IPR036936">
    <property type="entry name" value="CRIB_dom_sf"/>
</dbReference>
<dbReference type="PANTHER" id="PTHR23177:SF35">
    <property type="entry name" value="RHO GTPASE-ACTIVATING PROTEIN GACA"/>
    <property type="match status" value="1"/>
</dbReference>
<organism evidence="5">
    <name type="scientific">Rhizochromulina marina</name>
    <dbReference type="NCBI Taxonomy" id="1034831"/>
    <lineage>
        <taxon>Eukaryota</taxon>
        <taxon>Sar</taxon>
        <taxon>Stramenopiles</taxon>
        <taxon>Ochrophyta</taxon>
        <taxon>Dictyochophyceae</taxon>
        <taxon>Rhizochromulinales</taxon>
        <taxon>Rhizochromulina</taxon>
    </lineage>
</organism>
<evidence type="ECO:0000259" key="4">
    <source>
        <dbReference type="PROSITE" id="PS50238"/>
    </source>
</evidence>
<feature type="domain" description="Rho-GAP" evidence="4">
    <location>
        <begin position="268"/>
        <end position="448"/>
    </location>
</feature>
<reference evidence="5" key="1">
    <citation type="submission" date="2021-01" db="EMBL/GenBank/DDBJ databases">
        <authorList>
            <person name="Corre E."/>
            <person name="Pelletier E."/>
            <person name="Niang G."/>
            <person name="Scheremetjew M."/>
            <person name="Finn R."/>
            <person name="Kale V."/>
            <person name="Holt S."/>
            <person name="Cochrane G."/>
            <person name="Meng A."/>
            <person name="Brown T."/>
            <person name="Cohen L."/>
        </authorList>
    </citation>
    <scope>NUCLEOTIDE SEQUENCE</scope>
    <source>
        <strain evidence="5">CCMP1243</strain>
    </source>
</reference>
<gene>
    <name evidence="5" type="ORF">RMAR1173_LOCUS3472</name>
</gene>
<dbReference type="Gene3D" id="3.90.810.10">
    <property type="entry name" value="CRIB domain"/>
    <property type="match status" value="1"/>
</dbReference>
<dbReference type="InterPro" id="IPR000697">
    <property type="entry name" value="WH1/EVH1_dom"/>
</dbReference>
<protein>
    <recommendedName>
        <fullName evidence="6">Rho-GAP domain-containing protein</fullName>
    </recommendedName>
</protein>
<evidence type="ECO:0000256" key="2">
    <source>
        <dbReference type="SAM" id="MobiDB-lite"/>
    </source>
</evidence>
<dbReference type="SUPFAM" id="SSF48350">
    <property type="entry name" value="GTPase activation domain, GAP"/>
    <property type="match status" value="1"/>
</dbReference>
<dbReference type="EMBL" id="HBHJ01005272">
    <property type="protein sequence ID" value="CAD9668088.1"/>
    <property type="molecule type" value="Transcribed_RNA"/>
</dbReference>
<dbReference type="PROSITE" id="PS50238">
    <property type="entry name" value="RHOGAP"/>
    <property type="match status" value="1"/>
</dbReference>
<feature type="compositionally biased region" description="Pro residues" evidence="2">
    <location>
        <begin position="124"/>
        <end position="136"/>
    </location>
</feature>
<dbReference type="InterPro" id="IPR000198">
    <property type="entry name" value="RhoGAP_dom"/>
</dbReference>
<dbReference type="SUPFAM" id="SSF50729">
    <property type="entry name" value="PH domain-like"/>
    <property type="match status" value="1"/>
</dbReference>
<dbReference type="AlphaFoldDB" id="A0A7S2W562"/>
<evidence type="ECO:0008006" key="6">
    <source>
        <dbReference type="Google" id="ProtNLM"/>
    </source>
</evidence>
<dbReference type="PROSITE" id="PS50229">
    <property type="entry name" value="WH1"/>
    <property type="match status" value="1"/>
</dbReference>
<feature type="region of interest" description="Disordered" evidence="2">
    <location>
        <begin position="120"/>
        <end position="141"/>
    </location>
</feature>
<evidence type="ECO:0000313" key="5">
    <source>
        <dbReference type="EMBL" id="CAD9668088.1"/>
    </source>
</evidence>